<dbReference type="AlphaFoldDB" id="A0AAW6E7B6"/>
<dbReference type="SMART" id="SM00857">
    <property type="entry name" value="Resolvase"/>
    <property type="match status" value="1"/>
</dbReference>
<feature type="domain" description="Recombinase" evidence="3">
    <location>
        <begin position="168"/>
        <end position="309"/>
    </location>
</feature>
<accession>A0AAW6E7B6</accession>
<dbReference type="InterPro" id="IPR050639">
    <property type="entry name" value="SSR_resolvase"/>
</dbReference>
<dbReference type="Gene3D" id="3.40.50.1390">
    <property type="entry name" value="Resolvase, N-terminal catalytic domain"/>
    <property type="match status" value="1"/>
</dbReference>
<sequence>MLAKQTDYIVGIYLRLSKDDERAGESLSIENQRRILNNYVREQGWTIYDEYVDDGISGTSFDRPGVQRMLDDAKNGRINLIICKDLSRFGRNYIQVGQYTDYIFPMYNIRFIALNDGIDTLNSDSADMDMMPIRNVFNEWHAANTSKKVRAVIAANAKAGKMMTPYCPYGYVKSDDEMRTPIIDPYAAGIVRRIFEMYASGMKPLQIATVLNEEGVLTPFDYYYKRIGKPNPYNHSHLWSGRNLENILKNPIYIGTLAQLRTTTVSYKNHKRIDRDESEWAVIENNHEAIISKELWDKVREIETSVSRGKRDKKGELSPLSGLLFCDGCGWKMRKASTGGGGYICGYHNRFGKNYCSTHYINRELIEGIILADIQEMCELAKDEKAATAEFLRRKRAYIDVQSISDTKRMKTVGSRLAELDKLIQSVYEDKVAGRIEPDMAFDMLDKYQAEKKTLKAEYDEMNARSEAEMKDEEDVAEFISRLKRYAGATELTREMCLDLIEYATVDENNKGHKDRPRVIHVYYKLIDKPLTNKNRLALT</sequence>
<evidence type="ECO:0000259" key="2">
    <source>
        <dbReference type="PROSITE" id="PS51736"/>
    </source>
</evidence>
<dbReference type="GO" id="GO:0000150">
    <property type="term" value="F:DNA strand exchange activity"/>
    <property type="evidence" value="ECO:0007669"/>
    <property type="project" value="InterPro"/>
</dbReference>
<dbReference type="Pfam" id="PF13408">
    <property type="entry name" value="Zn_ribbon_recom"/>
    <property type="match status" value="1"/>
</dbReference>
<proteinExistence type="predicted"/>
<protein>
    <submittedName>
        <fullName evidence="4">Recombinase family protein</fullName>
    </submittedName>
</protein>
<feature type="coiled-coil region" evidence="1">
    <location>
        <begin position="445"/>
        <end position="476"/>
    </location>
</feature>
<dbReference type="InterPro" id="IPR025827">
    <property type="entry name" value="Zn_ribbon_recom_dom"/>
</dbReference>
<dbReference type="InterPro" id="IPR025378">
    <property type="entry name" value="DUF4368"/>
</dbReference>
<evidence type="ECO:0000256" key="1">
    <source>
        <dbReference type="SAM" id="Coils"/>
    </source>
</evidence>
<dbReference type="InterPro" id="IPR036162">
    <property type="entry name" value="Resolvase-like_N_sf"/>
</dbReference>
<feature type="domain" description="Resolvase/invertase-type recombinase catalytic" evidence="2">
    <location>
        <begin position="9"/>
        <end position="160"/>
    </location>
</feature>
<dbReference type="InterPro" id="IPR038109">
    <property type="entry name" value="DNA_bind_recomb_sf"/>
</dbReference>
<organism evidence="4 5">
    <name type="scientific">Ruminococcus bicirculans</name>
    <name type="common">ex Wegman et al. 2014</name>
    <dbReference type="NCBI Taxonomy" id="1160721"/>
    <lineage>
        <taxon>Bacteria</taxon>
        <taxon>Bacillati</taxon>
        <taxon>Bacillota</taxon>
        <taxon>Clostridia</taxon>
        <taxon>Eubacteriales</taxon>
        <taxon>Oscillospiraceae</taxon>
        <taxon>Ruminococcus</taxon>
    </lineage>
</organism>
<reference evidence="4" key="1">
    <citation type="submission" date="2023-01" db="EMBL/GenBank/DDBJ databases">
        <title>Human gut microbiome strain richness.</title>
        <authorList>
            <person name="Chen-Liaw A."/>
        </authorList>
    </citation>
    <scope>NUCLEOTIDE SEQUENCE</scope>
    <source>
        <strain evidence="4">D59st1_B8_D59t2_181005</strain>
    </source>
</reference>
<comment type="caution">
    <text evidence="4">The sequence shown here is derived from an EMBL/GenBank/DDBJ whole genome shotgun (WGS) entry which is preliminary data.</text>
</comment>
<evidence type="ECO:0000313" key="5">
    <source>
        <dbReference type="Proteomes" id="UP001211421"/>
    </source>
</evidence>
<dbReference type="PROSITE" id="PS51736">
    <property type="entry name" value="RECOMBINASES_3"/>
    <property type="match status" value="1"/>
</dbReference>
<name>A0AAW6E7B6_9FIRM</name>
<keyword evidence="1" id="KW-0175">Coiled coil</keyword>
<dbReference type="PANTHER" id="PTHR30461">
    <property type="entry name" value="DNA-INVERTASE FROM LAMBDOID PROPHAGE"/>
    <property type="match status" value="1"/>
</dbReference>
<evidence type="ECO:0000259" key="3">
    <source>
        <dbReference type="PROSITE" id="PS51737"/>
    </source>
</evidence>
<dbReference type="CDD" id="cd03770">
    <property type="entry name" value="SR_TndX_transposase"/>
    <property type="match status" value="1"/>
</dbReference>
<dbReference type="Gene3D" id="3.90.1750.20">
    <property type="entry name" value="Putative Large Serine Recombinase, Chain B, Domain 2"/>
    <property type="match status" value="1"/>
</dbReference>
<dbReference type="EMBL" id="JAQMLS010000012">
    <property type="protein sequence ID" value="MDB8743100.1"/>
    <property type="molecule type" value="Genomic_DNA"/>
</dbReference>
<dbReference type="InterPro" id="IPR006119">
    <property type="entry name" value="Resolv_N"/>
</dbReference>
<dbReference type="SUPFAM" id="SSF53041">
    <property type="entry name" value="Resolvase-like"/>
    <property type="match status" value="1"/>
</dbReference>
<dbReference type="Pfam" id="PF07508">
    <property type="entry name" value="Recombinase"/>
    <property type="match status" value="1"/>
</dbReference>
<gene>
    <name evidence="4" type="ORF">PNV70_13610</name>
</gene>
<dbReference type="InterPro" id="IPR011109">
    <property type="entry name" value="DNA_bind_recombinase_dom"/>
</dbReference>
<dbReference type="PROSITE" id="PS51737">
    <property type="entry name" value="RECOMBINASE_DNA_BIND"/>
    <property type="match status" value="1"/>
</dbReference>
<evidence type="ECO:0000313" key="4">
    <source>
        <dbReference type="EMBL" id="MDB8743100.1"/>
    </source>
</evidence>
<dbReference type="GO" id="GO:0003677">
    <property type="term" value="F:DNA binding"/>
    <property type="evidence" value="ECO:0007669"/>
    <property type="project" value="InterPro"/>
</dbReference>
<dbReference type="RefSeq" id="WP_195552196.1">
    <property type="nucleotide sequence ID" value="NZ_JADMNX010000012.1"/>
</dbReference>
<dbReference type="Pfam" id="PF00239">
    <property type="entry name" value="Resolvase"/>
    <property type="match status" value="1"/>
</dbReference>
<dbReference type="Proteomes" id="UP001211421">
    <property type="component" value="Unassembled WGS sequence"/>
</dbReference>
<dbReference type="PANTHER" id="PTHR30461:SF23">
    <property type="entry name" value="DNA RECOMBINASE-RELATED"/>
    <property type="match status" value="1"/>
</dbReference>
<dbReference type="Pfam" id="PF14287">
    <property type="entry name" value="DUF4368"/>
    <property type="match status" value="1"/>
</dbReference>